<gene>
    <name evidence="2" type="ORF">Aru02nite_22370</name>
</gene>
<keyword evidence="1" id="KW-0472">Membrane</keyword>
<dbReference type="RefSeq" id="WP_203657351.1">
    <property type="nucleotide sequence ID" value="NZ_BAAAZM010000006.1"/>
</dbReference>
<keyword evidence="3" id="KW-1185">Reference proteome</keyword>
<organism evidence="2 3">
    <name type="scientific">Actinocatenispora rupis</name>
    <dbReference type="NCBI Taxonomy" id="519421"/>
    <lineage>
        <taxon>Bacteria</taxon>
        <taxon>Bacillati</taxon>
        <taxon>Actinomycetota</taxon>
        <taxon>Actinomycetes</taxon>
        <taxon>Micromonosporales</taxon>
        <taxon>Micromonosporaceae</taxon>
        <taxon>Actinocatenispora</taxon>
    </lineage>
</organism>
<proteinExistence type="predicted"/>
<feature type="transmembrane region" description="Helical" evidence="1">
    <location>
        <begin position="12"/>
        <end position="33"/>
    </location>
</feature>
<protein>
    <submittedName>
        <fullName evidence="2">Uncharacterized protein</fullName>
    </submittedName>
</protein>
<dbReference type="NCBIfam" id="NF038065">
    <property type="entry name" value="Pr6Pr"/>
    <property type="match status" value="1"/>
</dbReference>
<feature type="transmembrane region" description="Helical" evidence="1">
    <location>
        <begin position="129"/>
        <end position="147"/>
    </location>
</feature>
<keyword evidence="1" id="KW-1133">Transmembrane helix</keyword>
<feature type="transmembrane region" description="Helical" evidence="1">
    <location>
        <begin position="104"/>
        <end position="122"/>
    </location>
</feature>
<evidence type="ECO:0000256" key="1">
    <source>
        <dbReference type="SAM" id="Phobius"/>
    </source>
</evidence>
<feature type="transmembrane region" description="Helical" evidence="1">
    <location>
        <begin position="167"/>
        <end position="186"/>
    </location>
</feature>
<evidence type="ECO:0000313" key="3">
    <source>
        <dbReference type="Proteomes" id="UP000612808"/>
    </source>
</evidence>
<dbReference type="Proteomes" id="UP000612808">
    <property type="component" value="Unassembled WGS sequence"/>
</dbReference>
<reference evidence="2" key="1">
    <citation type="submission" date="2021-01" db="EMBL/GenBank/DDBJ databases">
        <title>Whole genome shotgun sequence of Actinocatenispora rupis NBRC 107355.</title>
        <authorList>
            <person name="Komaki H."/>
            <person name="Tamura T."/>
        </authorList>
    </citation>
    <scope>NUCLEOTIDE SEQUENCE</scope>
    <source>
        <strain evidence="2">NBRC 107355</strain>
    </source>
</reference>
<dbReference type="AlphaFoldDB" id="A0A8J3IZA2"/>
<dbReference type="InterPro" id="IPR049713">
    <property type="entry name" value="Pr6Pr-like"/>
</dbReference>
<name>A0A8J3IZA2_9ACTN</name>
<feature type="transmembrane region" description="Helical" evidence="1">
    <location>
        <begin position="73"/>
        <end position="92"/>
    </location>
</feature>
<sequence>MSQSRAALIGVSIWRLAVAASAFTGLGLILATGGGFADFAYLTNQGNLATGVVFLVLAGYPLVTGRFEPERRWVRGATALLMILICVTYLTMLGGDLSHLRDQLAHFLTPVLVVVDWVAVGSSQARTRWWYPLTWLLPPLAYLGFYVAYGQRLYGFLDPAAPDFPTVVGSFLVALTAVGFLLYGVARLRGLLVRRAVAPAQ</sequence>
<feature type="transmembrane region" description="Helical" evidence="1">
    <location>
        <begin position="39"/>
        <end position="61"/>
    </location>
</feature>
<keyword evidence="1" id="KW-0812">Transmembrane</keyword>
<comment type="caution">
    <text evidence="2">The sequence shown here is derived from an EMBL/GenBank/DDBJ whole genome shotgun (WGS) entry which is preliminary data.</text>
</comment>
<dbReference type="EMBL" id="BOMB01000012">
    <property type="protein sequence ID" value="GID11348.1"/>
    <property type="molecule type" value="Genomic_DNA"/>
</dbReference>
<evidence type="ECO:0000313" key="2">
    <source>
        <dbReference type="EMBL" id="GID11348.1"/>
    </source>
</evidence>
<accession>A0A8J3IZA2</accession>